<feature type="chain" id="PRO_5010708289" description="Lipoprotein" evidence="1">
    <location>
        <begin position="23"/>
        <end position="326"/>
    </location>
</feature>
<sequence>MKIFYKLFIICSFIIWSTTIFADSNQLGIIITTGDNDNGCYSWIQEQKSGPTRPAKHGMMPTTTADIHVSTNEQYYYILEGEDINRVTKFDIATQDNPKPVWQYSAKHASESGDTRPIDMVFVNTHKAYLLRYASTDMWVIDPSAADEASFYSASVDLSAYIDNDGAPEMTCGIIAGEKAFIVLKRIDSINQIDQTAYVAVIDINTDMEINTYKDQSLNGIPLSVKKPSAIHYLQSTDKLYVLGTDITGGGIEEIDPDGYTSTVIMSSSAQQYFTEMALISDTDGFILTSSDASDRQILCHLNISDKWINEVIFNTTVGGYLKEKS</sequence>
<comment type="caution">
    <text evidence="2">The sequence shown here is derived from an EMBL/GenBank/DDBJ whole genome shotgun (WGS) entry which is preliminary data.</text>
</comment>
<reference evidence="3" key="1">
    <citation type="submission" date="2012-11" db="EMBL/GenBank/DDBJ databases">
        <authorList>
            <person name="Lucero-Rivera Y.E."/>
            <person name="Tovar-Ramirez D."/>
        </authorList>
    </citation>
    <scope>NUCLEOTIDE SEQUENCE [LARGE SCALE GENOMIC DNA]</scope>
    <source>
        <strain evidence="3">Araruama</strain>
    </source>
</reference>
<dbReference type="EMBL" id="ATBP01001006">
    <property type="protein sequence ID" value="ETR68291.1"/>
    <property type="molecule type" value="Genomic_DNA"/>
</dbReference>
<accession>A0A1V1P0E1</accession>
<dbReference type="Proteomes" id="UP000189670">
    <property type="component" value="Unassembled WGS sequence"/>
</dbReference>
<evidence type="ECO:0000256" key="1">
    <source>
        <dbReference type="SAM" id="SignalP"/>
    </source>
</evidence>
<name>A0A1V1P0E1_9BACT</name>
<gene>
    <name evidence="2" type="ORF">OMM_04648</name>
</gene>
<organism evidence="2 3">
    <name type="scientific">Candidatus Magnetoglobus multicellularis str. Araruama</name>
    <dbReference type="NCBI Taxonomy" id="890399"/>
    <lineage>
        <taxon>Bacteria</taxon>
        <taxon>Pseudomonadati</taxon>
        <taxon>Thermodesulfobacteriota</taxon>
        <taxon>Desulfobacteria</taxon>
        <taxon>Desulfobacterales</taxon>
        <taxon>Desulfobacteraceae</taxon>
        <taxon>Candidatus Magnetoglobus</taxon>
    </lineage>
</organism>
<proteinExistence type="predicted"/>
<protein>
    <recommendedName>
        <fullName evidence="4">Lipoprotein</fullName>
    </recommendedName>
</protein>
<dbReference type="AlphaFoldDB" id="A0A1V1P0E1"/>
<evidence type="ECO:0008006" key="4">
    <source>
        <dbReference type="Google" id="ProtNLM"/>
    </source>
</evidence>
<evidence type="ECO:0000313" key="3">
    <source>
        <dbReference type="Proteomes" id="UP000189670"/>
    </source>
</evidence>
<evidence type="ECO:0000313" key="2">
    <source>
        <dbReference type="EMBL" id="ETR68291.1"/>
    </source>
</evidence>
<feature type="signal peptide" evidence="1">
    <location>
        <begin position="1"/>
        <end position="22"/>
    </location>
</feature>
<keyword evidence="1" id="KW-0732">Signal</keyword>